<evidence type="ECO:0000313" key="3">
    <source>
        <dbReference type="Proteomes" id="UP000792575"/>
    </source>
</evidence>
<keyword evidence="1" id="KW-0812">Transmembrane</keyword>
<accession>A0A916KNV3</accession>
<keyword evidence="3" id="KW-1185">Reference proteome</keyword>
<proteinExistence type="predicted"/>
<name>A0A916KNV3_9POXV</name>
<feature type="transmembrane region" description="Helical" evidence="1">
    <location>
        <begin position="73"/>
        <end position="99"/>
    </location>
</feature>
<dbReference type="KEGG" id="vg:15613975"/>
<organism evidence="2 3">
    <name type="scientific">Adoxophyes honmai entomopoxvirus 'L'</name>
    <dbReference type="NCBI Taxonomy" id="1293540"/>
    <lineage>
        <taxon>Viruses</taxon>
        <taxon>Varidnaviria</taxon>
        <taxon>Bamfordvirae</taxon>
        <taxon>Nucleocytoviricota</taxon>
        <taxon>Pokkesviricetes</taxon>
        <taxon>Chitovirales</taxon>
        <taxon>Poxviridae</taxon>
        <taxon>Entomopoxvirinae</taxon>
        <taxon>Betaentomopoxvirus</taxon>
        <taxon>Betaentomopoxvirus ahonmai</taxon>
    </lineage>
</organism>
<dbReference type="GeneID" id="15613975"/>
<keyword evidence="1" id="KW-1133">Transmembrane helix</keyword>
<protein>
    <submittedName>
        <fullName evidence="2">VLTF-2 late transcription factor 2</fullName>
    </submittedName>
</protein>
<evidence type="ECO:0000313" key="2">
    <source>
        <dbReference type="EMBL" id="CCU55367.1"/>
    </source>
</evidence>
<keyword evidence="1" id="KW-0472">Membrane</keyword>
<dbReference type="Proteomes" id="UP000792575">
    <property type="component" value="Genome"/>
</dbReference>
<evidence type="ECO:0000256" key="1">
    <source>
        <dbReference type="SAM" id="Phobius"/>
    </source>
</evidence>
<dbReference type="EMBL" id="HF679131">
    <property type="protein sequence ID" value="CCU55367.1"/>
    <property type="molecule type" value="Genomic_DNA"/>
</dbReference>
<dbReference type="OrthoDB" id="14748at10239"/>
<gene>
    <name evidence="2" type="ORF">AHEV_046</name>
</gene>
<reference evidence="2" key="1">
    <citation type="journal article" date="2013" name="J. Virol.">
        <title>New Insights into the Evolution of Entomopoxvirinae from the Complete Genome Sequences of Four Entomopoxviruses Infecting Adoxophyes honmai, Choristoneura biennis, Choristoneura rosaceana, and Mythimna separata.</title>
        <authorList>
            <person name="Theze J."/>
            <person name="Takatsuka J."/>
            <person name="Li Z."/>
            <person name="Gallais J."/>
            <person name="Doucet D."/>
            <person name="Arif B."/>
            <person name="Nakai M."/>
            <person name="Herniou E.A."/>
        </authorList>
    </citation>
    <scope>NUCLEOTIDE SEQUENCE</scope>
    <source>
        <strain evidence="2">Tokyo</strain>
    </source>
</reference>
<sequence length="255" mass="30094">MFKTDITDEEVSEAANKLIKNYICNFYELKIEKIFKIINYSNICIYCGDHADKYIIDTNSLKIGYFCTKICKYIYYSIISSIFNLPSIYIINFIPYFLLTEESKIKYKNIKNKIKKYDNLSILSVYGDNNIISEFILLKDSKFIKYNEVFTYISTSKNCLYCMNDNINDNIILEYKNGIIKGFCSNICRDSISKQIFNTLLPIYKYNSYIAPFELIEDKKEFLSCIKNIKKNDNLYGGYYPLYNNTIKIEIFTIN</sequence>
<dbReference type="RefSeq" id="YP_008003869.1">
    <property type="nucleotide sequence ID" value="NC_021247.1"/>
</dbReference>